<evidence type="ECO:0000313" key="3">
    <source>
        <dbReference type="Proteomes" id="UP001189429"/>
    </source>
</evidence>
<dbReference type="Proteomes" id="UP001189429">
    <property type="component" value="Unassembled WGS sequence"/>
</dbReference>
<reference evidence="2" key="1">
    <citation type="submission" date="2023-10" db="EMBL/GenBank/DDBJ databases">
        <authorList>
            <person name="Chen Y."/>
            <person name="Shah S."/>
            <person name="Dougan E. K."/>
            <person name="Thang M."/>
            <person name="Chan C."/>
        </authorList>
    </citation>
    <scope>NUCLEOTIDE SEQUENCE [LARGE SCALE GENOMIC DNA]</scope>
</reference>
<dbReference type="Gene3D" id="3.40.50.150">
    <property type="entry name" value="Vaccinia Virus protein VP39"/>
    <property type="match status" value="1"/>
</dbReference>
<accession>A0ABN9UK19</accession>
<feature type="compositionally biased region" description="Low complexity" evidence="1">
    <location>
        <begin position="258"/>
        <end position="273"/>
    </location>
</feature>
<dbReference type="SUPFAM" id="SSF53335">
    <property type="entry name" value="S-adenosyl-L-methionine-dependent methyltransferases"/>
    <property type="match status" value="1"/>
</dbReference>
<name>A0ABN9UK19_9DINO</name>
<dbReference type="EMBL" id="CAUYUJ010015880">
    <property type="protein sequence ID" value="CAK0859234.1"/>
    <property type="molecule type" value="Genomic_DNA"/>
</dbReference>
<evidence type="ECO:0000256" key="1">
    <source>
        <dbReference type="SAM" id="MobiDB-lite"/>
    </source>
</evidence>
<proteinExistence type="predicted"/>
<sequence length="1647" mass="176542">MDAADGGGVVASVGELLDDGLGFEVVEDGEEAARASEELKPSPAEPITIEPNSFYLSTGFGDGGQQQCGFVWRALRVMAAPEQLVRARLLFSDDAYWNWWAGSPGVAGAIFPSTLLRVCADDPRGVEAPAGCDELIHVSDARRLEAEDVPDVFSNCLRRNPGAVWPADLPGPRAARLAAPRRAARPKKESAAPPTPVPAGPSAAKHAAEGHDAPFDGLLGDSALAARAAGLPLDLEPARDELRARLAAARDWFATAAPGAAAAGAPPVRAEAAPSEDRPKKRGLAEALAERMAKVAKGPAEATRGSGGPAAAAAASGGAAGEGAKKLATAPMAAKMAQDQPGKLSEPTPMQMAAFLCAVESDAAVDPTTALLPQNPAPQIGVVAHREMRALAGAIDFLLQGKPTTLRNEEEEMIRSIELGELKLEELSSRLRKPQGRTRAPGNRTPARPKEPKGSAKEGERPPHQRVAQLDKTAKKLPAGGSQAPLNSKAARDASPKKNGETSMEYKARLRIFMAESRGQKRWQTLPRLLEVAVQFGATIAGVDTAVHLAQLAERHPGSLGDFSGEFAERLSTLSGGGRRVRDLLPLPLPSPPAARPGARAEMLGTSAEPGLSLGSGATVDCAGEPMAKALPCAPAELAPGSPQPEHTAALGALEFVKPDVAEWPTSPEKALFPEADWPDPMLRTRADVADEDQLARARDEPLLNGLFAVEMRSKPGPGAERAARLILNMVPGHALLKPHAGEASLLAASTNWVPLHTPEGKLLLWSGDDQKGAFFVWRILKVHIASAAIAAGWASAAPAPQHIHRRLRRQPPPRGAGLPPELEWRKDEARPIVELGSGREAGWWQLHIGDFDAPEIADEARARQFVDTEADCQQRVRESYKRAGAAYAAEKAHLRETRVERMGADVDGVSGRPAAPRPKVLSSAALCLATLSQERVPWRVCMTALGKLVRAFEFRRPLFGLLDSAWFLSTARSTVRCNAEMVEELLLGLMLLPTAVTSLRARNEGMVTVSDASEFGGGACASTSLRGEAASALKSVGQVADHLGVGARLLNMLVDPRCPWTVSHPRIPRAVALKVLNVLVVGLFDGIGGLAVSPPRLPVRIVAYVTAETDAKARRVVRLRWPGAIDWGDVTRVDDNLVQDLFDAFSESADACVAGAGSPRQDLLRLNARGGGLHGRKSSLFYEVPRIFRLLQQAFGRLRLSWLGRHLQVTPPLRPADRGYYIEVMTDNGPLLDIEWGQGVRWAGRPPPFPTLVRCRPFPSFPSAPRGLAPASSEARARWQAESPRYHVARHEGKNIAQDCSGRLPGRLPSCTERERLLGFDEGYTAVATKSSKPQAASGARAFLLGNSSASMWSHGRCSTSSWRSPLRRAPLSVPEIARVGQRRETWDQRGCFEDSAGDPNTEGARRLALQYLSRATHAHINAREAQAALAAMRWRARKSARHCTRWLHFVDNQVVAAIVAKGRSNSRRLQPALRRYMAMAIAADVHPLIGHVVSEDNPADEPSRKLWRGSRLRKRGEEVRLLGGEAEDADSLVASCLEAIWQSGAGIALANNTVVGVCFLLSKLRRRLDLSRALRKAWRRAEPAERAPFTPDIVAGMAGLAAEAGAFDVSCLLLISFEGLLRGGEAFALTTDDVLDRGDSVALRI</sequence>
<dbReference type="InterPro" id="IPR029063">
    <property type="entry name" value="SAM-dependent_MTases_sf"/>
</dbReference>
<feature type="non-terminal residue" evidence="2">
    <location>
        <position position="1647"/>
    </location>
</feature>
<keyword evidence="3" id="KW-1185">Reference proteome</keyword>
<evidence type="ECO:0000313" key="2">
    <source>
        <dbReference type="EMBL" id="CAK0859234.1"/>
    </source>
</evidence>
<feature type="region of interest" description="Disordered" evidence="1">
    <location>
        <begin position="295"/>
        <end position="316"/>
    </location>
</feature>
<feature type="region of interest" description="Disordered" evidence="1">
    <location>
        <begin position="258"/>
        <end position="283"/>
    </location>
</feature>
<feature type="compositionally biased region" description="Basic and acidic residues" evidence="1">
    <location>
        <begin position="448"/>
        <end position="463"/>
    </location>
</feature>
<feature type="region of interest" description="Disordered" evidence="1">
    <location>
        <begin position="428"/>
        <end position="503"/>
    </location>
</feature>
<feature type="region of interest" description="Disordered" evidence="1">
    <location>
        <begin position="176"/>
        <end position="215"/>
    </location>
</feature>
<gene>
    <name evidence="2" type="ORF">PCOR1329_LOCUS48661</name>
</gene>
<organism evidence="2 3">
    <name type="scientific">Prorocentrum cordatum</name>
    <dbReference type="NCBI Taxonomy" id="2364126"/>
    <lineage>
        <taxon>Eukaryota</taxon>
        <taxon>Sar</taxon>
        <taxon>Alveolata</taxon>
        <taxon>Dinophyceae</taxon>
        <taxon>Prorocentrales</taxon>
        <taxon>Prorocentraceae</taxon>
        <taxon>Prorocentrum</taxon>
    </lineage>
</organism>
<protein>
    <submittedName>
        <fullName evidence="2">Uncharacterized protein</fullName>
    </submittedName>
</protein>
<feature type="compositionally biased region" description="Basic and acidic residues" evidence="1">
    <location>
        <begin position="490"/>
        <end position="503"/>
    </location>
</feature>
<comment type="caution">
    <text evidence="2">The sequence shown here is derived from an EMBL/GenBank/DDBJ whole genome shotgun (WGS) entry which is preliminary data.</text>
</comment>